<proteinExistence type="predicted"/>
<gene>
    <name evidence="1" type="ORF">SGGMMB4_05798</name>
</gene>
<geneLocation type="plasmid" evidence="2">
    <name>psg1</name>
</geneLocation>
<accession>A0A193QNN5</accession>
<organism evidence="1 2">
    <name type="scientific">Sodalis glossinidius (strain morsitans)</name>
    <dbReference type="NCBI Taxonomy" id="343509"/>
    <lineage>
        <taxon>Bacteria</taxon>
        <taxon>Pseudomonadati</taxon>
        <taxon>Pseudomonadota</taxon>
        <taxon>Gammaproteobacteria</taxon>
        <taxon>Enterobacterales</taxon>
        <taxon>Bruguierivoracaceae</taxon>
        <taxon>Sodalis</taxon>
    </lineage>
</organism>
<dbReference type="PANTHER" id="PTHR38467">
    <property type="match status" value="1"/>
</dbReference>
<name>A0A193QNN5_SODGM</name>
<protein>
    <submittedName>
        <fullName evidence="1">Uncharacterized protein</fullName>
    </submittedName>
</protein>
<dbReference type="Proteomes" id="UP000245838">
    <property type="component" value="Plasmid psg1"/>
</dbReference>
<evidence type="ECO:0000313" key="2">
    <source>
        <dbReference type="Proteomes" id="UP000245838"/>
    </source>
</evidence>
<evidence type="ECO:0000313" key="1">
    <source>
        <dbReference type="EMBL" id="CRL46834.1"/>
    </source>
</evidence>
<reference evidence="2" key="1">
    <citation type="submission" date="2015-05" db="EMBL/GenBank/DDBJ databases">
        <authorList>
            <person name="Goodhead I."/>
        </authorList>
    </citation>
    <scope>NUCLEOTIDE SEQUENCE [LARGE SCALE GENOMIC DNA]</scope>
    <source>
        <strain evidence="2">morsitans</strain>
        <plasmid evidence="2">psg1</plasmid>
    </source>
</reference>
<dbReference type="EMBL" id="LN854558">
    <property type="protein sequence ID" value="CRL46834.1"/>
    <property type="molecule type" value="Genomic_DNA"/>
</dbReference>
<dbReference type="AlphaFoldDB" id="A0A193QNN5"/>
<sequence length="116" mass="13447">MQDAQEFKKYNQDYPDNFSQLEKDVISRFRSAKDQWFSSFLLKVGGSSSWHRLFVDPLSRAMYSSNGQDFEFIQAQRRQGMPVHDAVYALALANYGDEMAWLSQWIARHGNGRCVA</sequence>
<dbReference type="PANTHER" id="PTHR38467:SF1">
    <property type="entry name" value="CONJUGATIVE TRANSFER: ASSEMBLY"/>
    <property type="match status" value="1"/>
</dbReference>
<dbReference type="InterPro" id="IPR053155">
    <property type="entry name" value="F-pilin_assembly_TraC"/>
</dbReference>